<name>A0A8D8S8N1_9HEMI</name>
<evidence type="ECO:0000313" key="2">
    <source>
        <dbReference type="EMBL" id="CAG6665151.1"/>
    </source>
</evidence>
<evidence type="ECO:0000256" key="1">
    <source>
        <dbReference type="SAM" id="SignalP"/>
    </source>
</evidence>
<reference evidence="2" key="1">
    <citation type="submission" date="2021-05" db="EMBL/GenBank/DDBJ databases">
        <authorList>
            <person name="Alioto T."/>
            <person name="Alioto T."/>
            <person name="Gomez Garrido J."/>
        </authorList>
    </citation>
    <scope>NUCLEOTIDE SEQUENCE</scope>
</reference>
<organism evidence="2">
    <name type="scientific">Cacopsylla melanoneura</name>
    <dbReference type="NCBI Taxonomy" id="428564"/>
    <lineage>
        <taxon>Eukaryota</taxon>
        <taxon>Metazoa</taxon>
        <taxon>Ecdysozoa</taxon>
        <taxon>Arthropoda</taxon>
        <taxon>Hexapoda</taxon>
        <taxon>Insecta</taxon>
        <taxon>Pterygota</taxon>
        <taxon>Neoptera</taxon>
        <taxon>Paraneoptera</taxon>
        <taxon>Hemiptera</taxon>
        <taxon>Sternorrhyncha</taxon>
        <taxon>Psylloidea</taxon>
        <taxon>Psyllidae</taxon>
        <taxon>Psyllinae</taxon>
        <taxon>Cacopsylla</taxon>
    </lineage>
</organism>
<dbReference type="AlphaFoldDB" id="A0A8D8S8N1"/>
<proteinExistence type="predicted"/>
<accession>A0A8D8S8N1</accession>
<dbReference type="EMBL" id="HBUF01209635">
    <property type="protein sequence ID" value="CAG6665151.1"/>
    <property type="molecule type" value="Transcribed_RNA"/>
</dbReference>
<protein>
    <submittedName>
        <fullName evidence="2">Uncharacterized protein</fullName>
    </submittedName>
</protein>
<feature type="chain" id="PRO_5034976976" evidence="1">
    <location>
        <begin position="20"/>
        <end position="131"/>
    </location>
</feature>
<keyword evidence="1" id="KW-0732">Signal</keyword>
<sequence length="131" mass="15627">MVSTLVSPLLLIVTSPSLSILMLNDISYDKSCRYREYILVLMRRNNEFSQAHRCLKKEKKKKTFESFDYTYIIIKYTFLTRNILVKASIHAFNLFISIRPEIDRTCRRSKTTDFYDQTNYPGQIQFYSKKL</sequence>
<feature type="signal peptide" evidence="1">
    <location>
        <begin position="1"/>
        <end position="19"/>
    </location>
</feature>